<feature type="non-terminal residue" evidence="2">
    <location>
        <position position="147"/>
    </location>
</feature>
<dbReference type="InterPro" id="IPR003729">
    <property type="entry name" value="Bi_nuclease_dom"/>
</dbReference>
<name>X1B0U2_9ZZZZ</name>
<sequence length="147" mass="16489">MLRPMAISALVVDSLSNSPIVILKEIDGERTLPIWIGQLEATAIASILQGIKFPRPMTHDLFKNIIDLINAKIKKVEICDLKDSILYALIYINHNGKEISLDARPTDALALALRVNAPIFVVEEVIQKAKQVVLKRNREHKSTEKKN</sequence>
<dbReference type="AlphaFoldDB" id="X1B0U2"/>
<protein>
    <recommendedName>
        <fullName evidence="1">BFN domain-containing protein</fullName>
    </recommendedName>
</protein>
<reference evidence="2" key="1">
    <citation type="journal article" date="2014" name="Front. Microbiol.">
        <title>High frequency of phylogenetically diverse reductive dehalogenase-homologous genes in deep subseafloor sedimentary metagenomes.</title>
        <authorList>
            <person name="Kawai M."/>
            <person name="Futagami T."/>
            <person name="Toyoda A."/>
            <person name="Takaki Y."/>
            <person name="Nishi S."/>
            <person name="Hori S."/>
            <person name="Arai W."/>
            <person name="Tsubouchi T."/>
            <person name="Morono Y."/>
            <person name="Uchiyama I."/>
            <person name="Ito T."/>
            <person name="Fujiyama A."/>
            <person name="Inagaki F."/>
            <person name="Takami H."/>
        </authorList>
    </citation>
    <scope>NUCLEOTIDE SEQUENCE</scope>
    <source>
        <strain evidence="2">Expedition CK06-06</strain>
    </source>
</reference>
<dbReference type="GO" id="GO:0004518">
    <property type="term" value="F:nuclease activity"/>
    <property type="evidence" value="ECO:0007669"/>
    <property type="project" value="InterPro"/>
</dbReference>
<dbReference type="SUPFAM" id="SSF103256">
    <property type="entry name" value="Hypothetical protein TM0160"/>
    <property type="match status" value="1"/>
</dbReference>
<proteinExistence type="predicted"/>
<comment type="caution">
    <text evidence="2">The sequence shown here is derived from an EMBL/GenBank/DDBJ whole genome shotgun (WGS) entry which is preliminary data.</text>
</comment>
<evidence type="ECO:0000313" key="2">
    <source>
        <dbReference type="EMBL" id="GAG88540.1"/>
    </source>
</evidence>
<dbReference type="Gene3D" id="3.10.690.10">
    <property type="entry name" value="Bifunctional nuclease domain"/>
    <property type="match status" value="1"/>
</dbReference>
<gene>
    <name evidence="2" type="ORF">S01H4_26937</name>
</gene>
<accession>X1B0U2</accession>
<evidence type="ECO:0000259" key="1">
    <source>
        <dbReference type="PROSITE" id="PS51658"/>
    </source>
</evidence>
<dbReference type="InterPro" id="IPR036104">
    <property type="entry name" value="BFN_sf"/>
</dbReference>
<feature type="domain" description="BFN" evidence="1">
    <location>
        <begin position="2"/>
        <end position="133"/>
    </location>
</feature>
<dbReference type="Pfam" id="PF02577">
    <property type="entry name" value="BFN_dom"/>
    <property type="match status" value="1"/>
</dbReference>
<dbReference type="PROSITE" id="PS51658">
    <property type="entry name" value="BFN"/>
    <property type="match status" value="1"/>
</dbReference>
<dbReference type="PANTHER" id="PTHR15160">
    <property type="entry name" value="VON HIPPEL-LINDAU PROTEIN"/>
    <property type="match status" value="1"/>
</dbReference>
<organism evidence="2">
    <name type="scientific">marine sediment metagenome</name>
    <dbReference type="NCBI Taxonomy" id="412755"/>
    <lineage>
        <taxon>unclassified sequences</taxon>
        <taxon>metagenomes</taxon>
        <taxon>ecological metagenomes</taxon>
    </lineage>
</organism>
<dbReference type="PANTHER" id="PTHR15160:SF1">
    <property type="entry name" value="VON HIPPEL-LINDAU DISEASE TUMOR SUPPRESSOR"/>
    <property type="match status" value="1"/>
</dbReference>
<dbReference type="EMBL" id="BART01013067">
    <property type="protein sequence ID" value="GAG88540.1"/>
    <property type="molecule type" value="Genomic_DNA"/>
</dbReference>